<proteinExistence type="predicted"/>
<dbReference type="SMART" id="SM00387">
    <property type="entry name" value="HATPase_c"/>
    <property type="match status" value="1"/>
</dbReference>
<dbReference type="InterPro" id="IPR003594">
    <property type="entry name" value="HATPase_dom"/>
</dbReference>
<keyword evidence="4" id="KW-0808">Transferase</keyword>
<feature type="compositionally biased region" description="Polar residues" evidence="6">
    <location>
        <begin position="540"/>
        <end position="557"/>
    </location>
</feature>
<gene>
    <name evidence="9" type="ORF">GCM10018793_57440</name>
</gene>
<keyword evidence="7" id="KW-0472">Membrane</keyword>
<evidence type="ECO:0000256" key="5">
    <source>
        <dbReference type="ARBA" id="ARBA00022777"/>
    </source>
</evidence>
<organism evidence="9 10">
    <name type="scientific">Streptomyces sulfonofaciens</name>
    <dbReference type="NCBI Taxonomy" id="68272"/>
    <lineage>
        <taxon>Bacteria</taxon>
        <taxon>Bacillati</taxon>
        <taxon>Actinomycetota</taxon>
        <taxon>Actinomycetes</taxon>
        <taxon>Kitasatosporales</taxon>
        <taxon>Streptomycetaceae</taxon>
        <taxon>Streptomyces</taxon>
    </lineage>
</organism>
<feature type="transmembrane region" description="Helical" evidence="7">
    <location>
        <begin position="38"/>
        <end position="61"/>
    </location>
</feature>
<dbReference type="RefSeq" id="WP_229925013.1">
    <property type="nucleotide sequence ID" value="NZ_BNCD01000021.1"/>
</dbReference>
<feature type="compositionally biased region" description="Gly residues" evidence="6">
    <location>
        <begin position="461"/>
        <end position="483"/>
    </location>
</feature>
<dbReference type="EC" id="2.7.13.3" evidence="2"/>
<dbReference type="PANTHER" id="PTHR45436:SF5">
    <property type="entry name" value="SENSOR HISTIDINE KINASE TRCS"/>
    <property type="match status" value="1"/>
</dbReference>
<evidence type="ECO:0000256" key="2">
    <source>
        <dbReference type="ARBA" id="ARBA00012438"/>
    </source>
</evidence>
<keyword evidence="7" id="KW-1133">Transmembrane helix</keyword>
<feature type="region of interest" description="Disordered" evidence="6">
    <location>
        <begin position="1"/>
        <end position="26"/>
    </location>
</feature>
<dbReference type="InterPro" id="IPR036890">
    <property type="entry name" value="HATPase_C_sf"/>
</dbReference>
<dbReference type="Proteomes" id="UP000603708">
    <property type="component" value="Unassembled WGS sequence"/>
</dbReference>
<feature type="compositionally biased region" description="Basic residues" evidence="6">
    <location>
        <begin position="735"/>
        <end position="744"/>
    </location>
</feature>
<feature type="compositionally biased region" description="Low complexity" evidence="6">
    <location>
        <begin position="185"/>
        <end position="201"/>
    </location>
</feature>
<evidence type="ECO:0000256" key="6">
    <source>
        <dbReference type="SAM" id="MobiDB-lite"/>
    </source>
</evidence>
<feature type="region of interest" description="Disordered" evidence="6">
    <location>
        <begin position="455"/>
        <end position="557"/>
    </location>
</feature>
<dbReference type="GO" id="GO:0000160">
    <property type="term" value="P:phosphorelay signal transduction system"/>
    <property type="evidence" value="ECO:0007669"/>
    <property type="project" value="TreeGrafter"/>
</dbReference>
<feature type="compositionally biased region" description="Low complexity" evidence="6">
    <location>
        <begin position="689"/>
        <end position="699"/>
    </location>
</feature>
<dbReference type="SUPFAM" id="SSF55874">
    <property type="entry name" value="ATPase domain of HSP90 chaperone/DNA topoisomerase II/histidine kinase"/>
    <property type="match status" value="1"/>
</dbReference>
<dbReference type="GO" id="GO:0005886">
    <property type="term" value="C:plasma membrane"/>
    <property type="evidence" value="ECO:0007669"/>
    <property type="project" value="TreeGrafter"/>
</dbReference>
<reference evidence="9" key="2">
    <citation type="submission" date="2020-09" db="EMBL/GenBank/DDBJ databases">
        <authorList>
            <person name="Sun Q."/>
            <person name="Ohkuma M."/>
        </authorList>
    </citation>
    <scope>NUCLEOTIDE SEQUENCE</scope>
    <source>
        <strain evidence="9">JCM 5069</strain>
    </source>
</reference>
<evidence type="ECO:0000256" key="1">
    <source>
        <dbReference type="ARBA" id="ARBA00000085"/>
    </source>
</evidence>
<evidence type="ECO:0000256" key="4">
    <source>
        <dbReference type="ARBA" id="ARBA00022679"/>
    </source>
</evidence>
<feature type="region of interest" description="Disordered" evidence="6">
    <location>
        <begin position="669"/>
        <end position="800"/>
    </location>
</feature>
<protein>
    <recommendedName>
        <fullName evidence="2">histidine kinase</fullName>
        <ecNumber evidence="2">2.7.13.3</ecNumber>
    </recommendedName>
</protein>
<feature type="transmembrane region" description="Helical" evidence="7">
    <location>
        <begin position="73"/>
        <end position="92"/>
    </location>
</feature>
<sequence length="800" mass="78803">MPHVPAPARPADRREGGGRHGRPGWRAGRPPLAIRARLLCLAVLPATAVALGGLLVALAAARATGSGGALRGVLIGAAAVTLAAPAVAAVAAHRVAAALTGRIVALRRVTARGQAELHELVESLRHGASPSAPAPSGTALPGRSIDELDRLAGELDRAHGAALAAVLRAARTARTAGGGPGTNGADGAPADRGTRALPGAVGGRAPVAADAAQLAHTVDVSVHLARRMQSLLHREISVLDTLEHDIEDPDLLGGLFQVDHLATRMRRHAENLAVLGGAAPRRRWSRPVPVVEVLRSAVAEVEQYPRVMLVPPTDGSVRGHAVADVAHLLAELVENATVFSAPGTPVLLRVAAVTAGLAIEVEDRGLGMPAPEQVRMNLLLSDPVRADATRLLRSGRTGLYVVSRLARRHGISVRLQSNIYGGIQAVLVLPCALLGTESPRAAGPRAVQDPLTAAPAAPAVTGGGTGTSGPGPRRGGAGQGGAGQADADRAAHTRTGVPAADDTAREHGAEASAPLHGAAPSQGPARGGSGTAARPRATSEAVSTSGVAATSGVPSASGAVSTFGVAATSGVASASGAAAARAAVSASGAAAAFAATCAAVSTSEAASASLSAPVPVSPSTPVSGSAPAPVSPSTPESGAVPASGSTRGSLPASVPAPAPAPACVYGAAPGHRPGPVPRSAGPVPGPEEGAQGPVGWQQGPVPPAPTAPPPAPARGPAVPASGPAGGGTTGESRPGHPRLPRRRAQEHLAPQLRSGPSDRSATVGGTGPNPELMAAFRRGIGLGTARREAGRPSGARSDGA</sequence>
<dbReference type="PANTHER" id="PTHR45436">
    <property type="entry name" value="SENSOR HISTIDINE KINASE YKOH"/>
    <property type="match status" value="1"/>
</dbReference>
<comment type="catalytic activity">
    <reaction evidence="1">
        <text>ATP + protein L-histidine = ADP + protein N-phospho-L-histidine.</text>
        <dbReference type="EC" id="2.7.13.3"/>
    </reaction>
</comment>
<accession>A0A919GKQ4</accession>
<evidence type="ECO:0000313" key="10">
    <source>
        <dbReference type="Proteomes" id="UP000603708"/>
    </source>
</evidence>
<feature type="domain" description="Histidine kinase/HSP90-like ATPase" evidence="8">
    <location>
        <begin position="320"/>
        <end position="433"/>
    </location>
</feature>
<keyword evidence="3" id="KW-0597">Phosphoprotein</keyword>
<keyword evidence="7" id="KW-0812">Transmembrane</keyword>
<dbReference type="GO" id="GO:0004673">
    <property type="term" value="F:protein histidine kinase activity"/>
    <property type="evidence" value="ECO:0007669"/>
    <property type="project" value="UniProtKB-EC"/>
</dbReference>
<evidence type="ECO:0000256" key="7">
    <source>
        <dbReference type="SAM" id="Phobius"/>
    </source>
</evidence>
<name>A0A919GKQ4_9ACTN</name>
<feature type="region of interest" description="Disordered" evidence="6">
    <location>
        <begin position="611"/>
        <end position="655"/>
    </location>
</feature>
<dbReference type="Gene3D" id="3.30.565.10">
    <property type="entry name" value="Histidine kinase-like ATPase, C-terminal domain"/>
    <property type="match status" value="1"/>
</dbReference>
<evidence type="ECO:0000256" key="3">
    <source>
        <dbReference type="ARBA" id="ARBA00022553"/>
    </source>
</evidence>
<evidence type="ECO:0000259" key="8">
    <source>
        <dbReference type="SMART" id="SM00387"/>
    </source>
</evidence>
<feature type="compositionally biased region" description="Low complexity" evidence="6">
    <location>
        <begin position="611"/>
        <end position="637"/>
    </location>
</feature>
<reference evidence="9" key="1">
    <citation type="journal article" date="2014" name="Int. J. Syst. Evol. Microbiol.">
        <title>Complete genome sequence of Corynebacterium casei LMG S-19264T (=DSM 44701T), isolated from a smear-ripened cheese.</title>
        <authorList>
            <consortium name="US DOE Joint Genome Institute (JGI-PGF)"/>
            <person name="Walter F."/>
            <person name="Albersmeier A."/>
            <person name="Kalinowski J."/>
            <person name="Ruckert C."/>
        </authorList>
    </citation>
    <scope>NUCLEOTIDE SEQUENCE</scope>
    <source>
        <strain evidence="9">JCM 5069</strain>
    </source>
</reference>
<feature type="region of interest" description="Disordered" evidence="6">
    <location>
        <begin position="174"/>
        <end position="201"/>
    </location>
</feature>
<dbReference type="Pfam" id="PF02518">
    <property type="entry name" value="HATPase_c"/>
    <property type="match status" value="1"/>
</dbReference>
<dbReference type="InterPro" id="IPR050428">
    <property type="entry name" value="TCS_sensor_his_kinase"/>
</dbReference>
<comment type="caution">
    <text evidence="9">The sequence shown here is derived from an EMBL/GenBank/DDBJ whole genome shotgun (WGS) entry which is preliminary data.</text>
</comment>
<keyword evidence="10" id="KW-1185">Reference proteome</keyword>
<dbReference type="EMBL" id="BNCD01000021">
    <property type="protein sequence ID" value="GHH86243.1"/>
    <property type="molecule type" value="Genomic_DNA"/>
</dbReference>
<keyword evidence="5" id="KW-0418">Kinase</keyword>
<evidence type="ECO:0000313" key="9">
    <source>
        <dbReference type="EMBL" id="GHH86243.1"/>
    </source>
</evidence>
<dbReference type="AlphaFoldDB" id="A0A919GKQ4"/>
<feature type="compositionally biased region" description="Pro residues" evidence="6">
    <location>
        <begin position="700"/>
        <end position="713"/>
    </location>
</feature>